<organism evidence="1 2">
    <name type="scientific">candidate division MSBL1 archaeon SCGC-AAA259A05</name>
    <dbReference type="NCBI Taxonomy" id="1698259"/>
    <lineage>
        <taxon>Archaea</taxon>
        <taxon>Methanobacteriati</taxon>
        <taxon>Methanobacteriota</taxon>
        <taxon>candidate division MSBL1</taxon>
    </lineage>
</organism>
<gene>
    <name evidence="1" type="ORF">AKJ57_00820</name>
</gene>
<dbReference type="EMBL" id="LHXJ01000006">
    <property type="protein sequence ID" value="KXA91530.1"/>
    <property type="molecule type" value="Genomic_DNA"/>
</dbReference>
<comment type="caution">
    <text evidence="1">The sequence shown here is derived from an EMBL/GenBank/DDBJ whole genome shotgun (WGS) entry which is preliminary data.</text>
</comment>
<dbReference type="AlphaFoldDB" id="A0A133UBH0"/>
<reference evidence="1 2" key="1">
    <citation type="journal article" date="2016" name="Sci. Rep.">
        <title>Metabolic traits of an uncultured archaeal lineage -MSBL1- from brine pools of the Red Sea.</title>
        <authorList>
            <person name="Mwirichia R."/>
            <person name="Alam I."/>
            <person name="Rashid M."/>
            <person name="Vinu M."/>
            <person name="Ba-Alawi W."/>
            <person name="Anthony Kamau A."/>
            <person name="Kamanda Ngugi D."/>
            <person name="Goker M."/>
            <person name="Klenk H.P."/>
            <person name="Bajic V."/>
            <person name="Stingl U."/>
        </authorList>
    </citation>
    <scope>NUCLEOTIDE SEQUENCE [LARGE SCALE GENOMIC DNA]</scope>
    <source>
        <strain evidence="1">SCGC-AAA259A05</strain>
    </source>
</reference>
<dbReference type="Proteomes" id="UP000070163">
    <property type="component" value="Unassembled WGS sequence"/>
</dbReference>
<evidence type="ECO:0000313" key="2">
    <source>
        <dbReference type="Proteomes" id="UP000070163"/>
    </source>
</evidence>
<name>A0A133UBH0_9EURY</name>
<dbReference type="InterPro" id="IPR015943">
    <property type="entry name" value="WD40/YVTN_repeat-like_dom_sf"/>
</dbReference>
<evidence type="ECO:0000313" key="1">
    <source>
        <dbReference type="EMBL" id="KXA91530.1"/>
    </source>
</evidence>
<dbReference type="SMART" id="SM00564">
    <property type="entry name" value="PQQ"/>
    <property type="match status" value="1"/>
</dbReference>
<dbReference type="InterPro" id="IPR011047">
    <property type="entry name" value="Quinoprotein_ADH-like_sf"/>
</dbReference>
<sequence length="100" mass="11554">MWIWILRILFGRKTTEATVLIHTPVIYQGKVFYGTTTYEVGSPDYIYARDEEKGNLVWSYKINTDGNLQGIFSQPEISGRRLYIAADDGFLPCFLVSYFN</sequence>
<dbReference type="SUPFAM" id="SSF50998">
    <property type="entry name" value="Quinoprotein alcohol dehydrogenase-like"/>
    <property type="match status" value="1"/>
</dbReference>
<dbReference type="InterPro" id="IPR018391">
    <property type="entry name" value="PQQ_b-propeller_rpt"/>
</dbReference>
<protein>
    <recommendedName>
        <fullName evidence="3">Pyrrolo-quinoline quinone</fullName>
    </recommendedName>
</protein>
<evidence type="ECO:0008006" key="3">
    <source>
        <dbReference type="Google" id="ProtNLM"/>
    </source>
</evidence>
<accession>A0A133UBH0</accession>
<dbReference type="Gene3D" id="2.130.10.10">
    <property type="entry name" value="YVTN repeat-like/Quinoprotein amine dehydrogenase"/>
    <property type="match status" value="1"/>
</dbReference>
<keyword evidence="2" id="KW-1185">Reference proteome</keyword>
<proteinExistence type="predicted"/>